<name>X1KV30_9ZZZZ</name>
<gene>
    <name evidence="1" type="ORF">S06H3_00698</name>
</gene>
<accession>X1KV30</accession>
<dbReference type="EMBL" id="BARV01000138">
    <property type="protein sequence ID" value="GAH94009.1"/>
    <property type="molecule type" value="Genomic_DNA"/>
</dbReference>
<protein>
    <submittedName>
        <fullName evidence="1">Uncharacterized protein</fullName>
    </submittedName>
</protein>
<organism evidence="1">
    <name type="scientific">marine sediment metagenome</name>
    <dbReference type="NCBI Taxonomy" id="412755"/>
    <lineage>
        <taxon>unclassified sequences</taxon>
        <taxon>metagenomes</taxon>
        <taxon>ecological metagenomes</taxon>
    </lineage>
</organism>
<comment type="caution">
    <text evidence="1">The sequence shown here is derived from an EMBL/GenBank/DDBJ whole genome shotgun (WGS) entry which is preliminary data.</text>
</comment>
<proteinExistence type="predicted"/>
<reference evidence="1" key="1">
    <citation type="journal article" date="2014" name="Front. Microbiol.">
        <title>High frequency of phylogenetically diverse reductive dehalogenase-homologous genes in deep subseafloor sedimentary metagenomes.</title>
        <authorList>
            <person name="Kawai M."/>
            <person name="Futagami T."/>
            <person name="Toyoda A."/>
            <person name="Takaki Y."/>
            <person name="Nishi S."/>
            <person name="Hori S."/>
            <person name="Arai W."/>
            <person name="Tsubouchi T."/>
            <person name="Morono Y."/>
            <person name="Uchiyama I."/>
            <person name="Ito T."/>
            <person name="Fujiyama A."/>
            <person name="Inagaki F."/>
            <person name="Takami H."/>
        </authorList>
    </citation>
    <scope>NUCLEOTIDE SEQUENCE</scope>
    <source>
        <strain evidence="1">Expedition CK06-06</strain>
    </source>
</reference>
<dbReference type="AlphaFoldDB" id="X1KV30"/>
<sequence>MGYWVITIPRELTPLLRTNKSRGNFARRVRRVFKKLGYQRGLTRWHYFGDKNHDYFPHLNVLVDGQWLESEELERQKDDLRRMLFSKHMRERYNNNLVVHYEYRDTPAKIMHTLKYVCRATFLDKSWDGTLARNMYNFQNCGWWGKWDQAPKWDPPDSDKHIAALATLAKGICSICSTKLTWSRRPTTTPHMLTQGAVEIASGYYRLPNIRPPPKI</sequence>
<evidence type="ECO:0000313" key="1">
    <source>
        <dbReference type="EMBL" id="GAH94009.1"/>
    </source>
</evidence>